<keyword evidence="3" id="KW-0813">Transport</keyword>
<organism evidence="5 6">
    <name type="scientific">Pseudothermotoga hypogea DSM 11164 = NBRC 106472</name>
    <dbReference type="NCBI Taxonomy" id="1123384"/>
    <lineage>
        <taxon>Bacteria</taxon>
        <taxon>Thermotogati</taxon>
        <taxon>Thermotogota</taxon>
        <taxon>Thermotogae</taxon>
        <taxon>Thermotogales</taxon>
        <taxon>Thermotogaceae</taxon>
        <taxon>Pseudothermotoga</taxon>
    </lineage>
</organism>
<comment type="similarity">
    <text evidence="2">Belongs to the bacterial solute-binding protein 1 family.</text>
</comment>
<dbReference type="SUPFAM" id="SSF53850">
    <property type="entry name" value="Periplasmic binding protein-like II"/>
    <property type="match status" value="1"/>
</dbReference>
<dbReference type="Proteomes" id="UP000077469">
    <property type="component" value="Chromosome"/>
</dbReference>
<dbReference type="KEGG" id="phy:AJ81_05125"/>
<dbReference type="STRING" id="1123384.AJ81_05125"/>
<accession>A0A0X1KR31</accession>
<sequence length="419" mass="46776">MRRFLVVLLTVLLVTLMMAKVKVTFWHAMGGGHGKTLQEIVEFFNQQRPDIEVEAVYIGNYAALQQKLLAAAQAGGLPTISQAYSNWTAKLIYSGIVEVLNSYVNDPQIGLSKAEWEDIWEVMRLNCTWDDKIYAVPFNKSIYVLYVNTDALALAGLKIPETIGELKRAAILLTEDFDNDGTIDQYGFGFRSTVDHFQVFLALNGGSILQKGPDGKWKVTINSPESREVLQFLLDLKDKYALVQGGYLDGPFGEGKIAMFIETVASKPYVDAASKGKHGWTWAPVPVWKTRNVQFAGTDVIMFSTAKPEEKKAAWEFMKFLISPEITAYWAVKTGYLPVRKSATETAIWKKLVAEDPAAEVPLIQLPYGVFDPQIGVWAEIRSIVGTMVSDVLYGKKTIEEGLAWAEAEIKRELEKEGL</sequence>
<dbReference type="PANTHER" id="PTHR43649">
    <property type="entry name" value="ARABINOSE-BINDING PROTEIN-RELATED"/>
    <property type="match status" value="1"/>
</dbReference>
<gene>
    <name evidence="5" type="ORF">AJ81_05125</name>
</gene>
<evidence type="ECO:0000313" key="6">
    <source>
        <dbReference type="Proteomes" id="UP000077469"/>
    </source>
</evidence>
<dbReference type="InterPro" id="IPR050490">
    <property type="entry name" value="Bact_solute-bd_prot1"/>
</dbReference>
<dbReference type="CDD" id="cd14748">
    <property type="entry name" value="PBP2_UgpB"/>
    <property type="match status" value="1"/>
</dbReference>
<evidence type="ECO:0000256" key="2">
    <source>
        <dbReference type="ARBA" id="ARBA00008520"/>
    </source>
</evidence>
<evidence type="ECO:0000256" key="4">
    <source>
        <dbReference type="ARBA" id="ARBA00022729"/>
    </source>
</evidence>
<keyword evidence="6" id="KW-1185">Reference proteome</keyword>
<dbReference type="AlphaFoldDB" id="A0A0X1KR31"/>
<dbReference type="PANTHER" id="PTHR43649:SF31">
    <property type="entry name" value="SN-GLYCEROL-3-PHOSPHATE-BINDING PERIPLASMIC PROTEIN UGPB"/>
    <property type="match status" value="1"/>
</dbReference>
<dbReference type="Gene3D" id="3.40.190.10">
    <property type="entry name" value="Periplasmic binding protein-like II"/>
    <property type="match status" value="2"/>
</dbReference>
<proteinExistence type="inferred from homology"/>
<dbReference type="PATRIC" id="fig|1123384.7.peg.1011"/>
<dbReference type="OrthoDB" id="9795467at2"/>
<dbReference type="InterPro" id="IPR006059">
    <property type="entry name" value="SBP"/>
</dbReference>
<name>A0A0X1KR31_9THEM</name>
<keyword evidence="4" id="KW-0732">Signal</keyword>
<dbReference type="PaxDb" id="1123384-AJ81_05125"/>
<dbReference type="Pfam" id="PF13416">
    <property type="entry name" value="SBP_bac_8"/>
    <property type="match status" value="1"/>
</dbReference>
<protein>
    <submittedName>
        <fullName evidence="5">Sugar ABC transporter substrate-binding protein</fullName>
    </submittedName>
</protein>
<comment type="subcellular location">
    <subcellularLocation>
        <location evidence="1">Cell envelope</location>
    </subcellularLocation>
</comment>
<dbReference type="RefSeq" id="WP_031504974.1">
    <property type="nucleotide sequence ID" value="NC_022795.1"/>
</dbReference>
<evidence type="ECO:0000313" key="5">
    <source>
        <dbReference type="EMBL" id="AJC73691.1"/>
    </source>
</evidence>
<evidence type="ECO:0000256" key="1">
    <source>
        <dbReference type="ARBA" id="ARBA00004196"/>
    </source>
</evidence>
<evidence type="ECO:0000256" key="3">
    <source>
        <dbReference type="ARBA" id="ARBA00022448"/>
    </source>
</evidence>
<dbReference type="GO" id="GO:0030313">
    <property type="term" value="C:cell envelope"/>
    <property type="evidence" value="ECO:0007669"/>
    <property type="project" value="UniProtKB-SubCell"/>
</dbReference>
<dbReference type="EMBL" id="CP007141">
    <property type="protein sequence ID" value="AJC73691.1"/>
    <property type="molecule type" value="Genomic_DNA"/>
</dbReference>
<reference evidence="5 6" key="1">
    <citation type="submission" date="2014-01" db="EMBL/GenBank/DDBJ databases">
        <title>Genome sequencing of Thermotog hypogea.</title>
        <authorList>
            <person name="Zhang X."/>
            <person name="Alvare G."/>
            <person name="Fristensky B."/>
            <person name="Chen L."/>
            <person name="Suen T."/>
            <person name="Chen Q."/>
            <person name="Ma K."/>
        </authorList>
    </citation>
    <scope>NUCLEOTIDE SEQUENCE [LARGE SCALE GENOMIC DNA]</scope>
    <source>
        <strain evidence="5 6">DSM 11164</strain>
    </source>
</reference>